<dbReference type="SMART" id="SM00052">
    <property type="entry name" value="EAL"/>
    <property type="match status" value="1"/>
</dbReference>
<sequence>MRLPVPAVGRLRGRRGVPAPRAGLDPLTGLPARSALVAHLRRATAPVTLLCVDIDDFRRVNAEAGQRTGDDVLVSVAGTLRNLVGEAGVALRLHGDDFAVLVPAAGPSAAHQLAEQIQHQVSRPVVVGDRRLHLRANVGVVLDHPVTPAEADGPTDAVVEDLLRCADVALALAQRHPGGLAVHSWSDCRAVPPEQLLQGVADLHTALAPGGTELALHFQPQLELLPSAPGTAVHSCEALVRWHHPARGTLGPGTILRIAAVAHLHRALGARILDLALAAAATWWPQHPRPVSVNLEAEDLDHPGFPDEVARALERYGLPAAALTLEVVEGTLMADPVRAAATLQALREQGCTVAIDDFGTGYSSLAWLHRLPIDVVKFDRSIVAGLAADRAATAVVRHSTRLAHDLGLVVVAEGVESEDDLALLRDLECDRVQGFLTGRPVPVDQWTALLRSETST</sequence>
<dbReference type="Proteomes" id="UP000198863">
    <property type="component" value="Unassembled WGS sequence"/>
</dbReference>
<dbReference type="GO" id="GO:0071111">
    <property type="term" value="F:cyclic-guanylate-specific phosphodiesterase activity"/>
    <property type="evidence" value="ECO:0007669"/>
    <property type="project" value="InterPro"/>
</dbReference>
<dbReference type="InterPro" id="IPR050706">
    <property type="entry name" value="Cyclic-di-GMP_PDE-like"/>
</dbReference>
<protein>
    <submittedName>
        <fullName evidence="3">Diguanylate cyclase (GGDEF) domain-containing protein</fullName>
    </submittedName>
</protein>
<reference evidence="4" key="1">
    <citation type="submission" date="2016-10" db="EMBL/GenBank/DDBJ databases">
        <authorList>
            <person name="Varghese N."/>
            <person name="Submissions S."/>
        </authorList>
    </citation>
    <scope>NUCLEOTIDE SEQUENCE [LARGE SCALE GENOMIC DNA]</scope>
    <source>
        <strain evidence="4">DSM 44526</strain>
    </source>
</reference>
<dbReference type="InterPro" id="IPR043128">
    <property type="entry name" value="Rev_trsase/Diguanyl_cyclase"/>
</dbReference>
<dbReference type="Gene3D" id="3.30.70.270">
    <property type="match status" value="1"/>
</dbReference>
<dbReference type="PROSITE" id="PS50887">
    <property type="entry name" value="GGDEF"/>
    <property type="match status" value="1"/>
</dbReference>
<feature type="domain" description="EAL" evidence="1">
    <location>
        <begin position="196"/>
        <end position="454"/>
    </location>
</feature>
<dbReference type="SUPFAM" id="SSF141868">
    <property type="entry name" value="EAL domain-like"/>
    <property type="match status" value="1"/>
</dbReference>
<evidence type="ECO:0000313" key="4">
    <source>
        <dbReference type="Proteomes" id="UP000198863"/>
    </source>
</evidence>
<dbReference type="AlphaFoldDB" id="A0A1G7Q7C5"/>
<feature type="domain" description="GGDEF" evidence="2">
    <location>
        <begin position="45"/>
        <end position="187"/>
    </location>
</feature>
<dbReference type="InterPro" id="IPR000160">
    <property type="entry name" value="GGDEF_dom"/>
</dbReference>
<accession>A0A1G7Q7C5</accession>
<name>A0A1G7Q7C5_9ACTN</name>
<evidence type="ECO:0000313" key="3">
    <source>
        <dbReference type="EMBL" id="SDF93829.1"/>
    </source>
</evidence>
<dbReference type="Gene3D" id="3.20.20.450">
    <property type="entry name" value="EAL domain"/>
    <property type="match status" value="1"/>
</dbReference>
<gene>
    <name evidence="3" type="ORF">SAMN05660324_1364</name>
</gene>
<dbReference type="SMART" id="SM00267">
    <property type="entry name" value="GGDEF"/>
    <property type="match status" value="1"/>
</dbReference>
<dbReference type="PANTHER" id="PTHR33121">
    <property type="entry name" value="CYCLIC DI-GMP PHOSPHODIESTERASE PDEF"/>
    <property type="match status" value="1"/>
</dbReference>
<evidence type="ECO:0000259" key="1">
    <source>
        <dbReference type="PROSITE" id="PS50883"/>
    </source>
</evidence>
<dbReference type="CDD" id="cd01948">
    <property type="entry name" value="EAL"/>
    <property type="match status" value="1"/>
</dbReference>
<dbReference type="CDD" id="cd01949">
    <property type="entry name" value="GGDEF"/>
    <property type="match status" value="1"/>
</dbReference>
<proteinExistence type="predicted"/>
<dbReference type="RefSeq" id="WP_165640169.1">
    <property type="nucleotide sequence ID" value="NZ_FNCF01000002.1"/>
</dbReference>
<dbReference type="Pfam" id="PF00990">
    <property type="entry name" value="GGDEF"/>
    <property type="match status" value="1"/>
</dbReference>
<dbReference type="NCBIfam" id="TIGR00254">
    <property type="entry name" value="GGDEF"/>
    <property type="match status" value="1"/>
</dbReference>
<dbReference type="Pfam" id="PF00563">
    <property type="entry name" value="EAL"/>
    <property type="match status" value="1"/>
</dbReference>
<dbReference type="InterPro" id="IPR001633">
    <property type="entry name" value="EAL_dom"/>
</dbReference>
<keyword evidence="4" id="KW-1185">Reference proteome</keyword>
<dbReference type="InterPro" id="IPR029787">
    <property type="entry name" value="Nucleotide_cyclase"/>
</dbReference>
<organism evidence="3 4">
    <name type="scientific">Klenkia brasiliensis</name>
    <dbReference type="NCBI Taxonomy" id="333142"/>
    <lineage>
        <taxon>Bacteria</taxon>
        <taxon>Bacillati</taxon>
        <taxon>Actinomycetota</taxon>
        <taxon>Actinomycetes</taxon>
        <taxon>Geodermatophilales</taxon>
        <taxon>Geodermatophilaceae</taxon>
        <taxon>Klenkia</taxon>
    </lineage>
</organism>
<dbReference type="InterPro" id="IPR035919">
    <property type="entry name" value="EAL_sf"/>
</dbReference>
<dbReference type="PANTHER" id="PTHR33121:SF70">
    <property type="entry name" value="SIGNALING PROTEIN YKOW"/>
    <property type="match status" value="1"/>
</dbReference>
<dbReference type="SUPFAM" id="SSF55073">
    <property type="entry name" value="Nucleotide cyclase"/>
    <property type="match status" value="1"/>
</dbReference>
<evidence type="ECO:0000259" key="2">
    <source>
        <dbReference type="PROSITE" id="PS50887"/>
    </source>
</evidence>
<dbReference type="EMBL" id="FNCF01000002">
    <property type="protein sequence ID" value="SDF93829.1"/>
    <property type="molecule type" value="Genomic_DNA"/>
</dbReference>
<dbReference type="PROSITE" id="PS50883">
    <property type="entry name" value="EAL"/>
    <property type="match status" value="1"/>
</dbReference>